<gene>
    <name evidence="2" type="ORF">ESZ91_08140</name>
</gene>
<organism evidence="2 3">
    <name type="scientific">Candidatus Borkfalkia ceftriaxoniphila</name>
    <dbReference type="NCBI Taxonomy" id="2508949"/>
    <lineage>
        <taxon>Bacteria</taxon>
        <taxon>Bacillati</taxon>
        <taxon>Bacillota</taxon>
        <taxon>Clostridia</taxon>
        <taxon>Christensenellales</taxon>
        <taxon>Christensenellaceae</taxon>
        <taxon>Candidatus Borkfalkia</taxon>
    </lineage>
</organism>
<sequence>MQQVWCKQLLKEKNITLAFVYTAKSETSLRLKLAASNEYQVFVNGKFLAYGPMRSAHGYSHIRTYPLVPDENGRIAAAVLVCGAQINSYDRVNEQPFFAAEILSSGQIIANSLDFKAFHVTDRLQKVQRYSFQRTFTESYRITSDRENLLRGLPCNFPVVALSEINGNTLLPENSLSEPDYHFVTGKAYEQGRAFTDENRPIYRDRSLTGETCVDGFLRFDENILEEVLSAEAGKIVCRPDSDREHRLTSNRYVAYDLGQNTSGFFRFCVNVFTKTTLYFLFDEIATPKDGEGLFIDINRLQCCNAIKYVFEKGNYSVTSFAPYTAKYVRAVVLEGAAEINDFGMVTYENPDDSLDFTCEDGDLMKVIGAARATFRQNAVDVLTDCPSRERAGWLCDSYFTARAEKFLTGENRVEKNFLQSYLLAPEFSFGKGMVPMCYPADHIDGVYIPNWAMWFIVELKDFLARTGDREFVEQCRDKVYGIIRFLDCYLNEYGLLENLESWVFLEWSKANEFVGGVNFPSNMMYALALQSAAELYGDEEFSIRHKKMQKTICAMSYNGEFFVDQALRDRNHDLILTNNISETCQYYAFWTGIAQREDYPVLYETMLKYFSNRDPEKVYPYVYPSNAFIGRLLRMDYFLRQKEYATVLNEAKKYYLPMAQSTGTLWENLTTIASCNHGFSGYLAYILIHAYRASDGLSL</sequence>
<protein>
    <recommendedName>
        <fullName evidence="1">Alpha-L-rhamnosidase six-hairpin glycosidase domain-containing protein</fullName>
    </recommendedName>
</protein>
<dbReference type="InterPro" id="IPR012341">
    <property type="entry name" value="6hp_glycosidase-like_sf"/>
</dbReference>
<dbReference type="GO" id="GO:0005975">
    <property type="term" value="P:carbohydrate metabolic process"/>
    <property type="evidence" value="ECO:0007669"/>
    <property type="project" value="InterPro"/>
</dbReference>
<dbReference type="PANTHER" id="PTHR34987:SF2">
    <property type="entry name" value="B, PUTATIVE (AFU_ORTHOLOGUE AFUA_7G05040)-RELATED"/>
    <property type="match status" value="1"/>
</dbReference>
<dbReference type="Proteomes" id="UP000291269">
    <property type="component" value="Unassembled WGS sequence"/>
</dbReference>
<evidence type="ECO:0000313" key="2">
    <source>
        <dbReference type="EMBL" id="RXZ62351.1"/>
    </source>
</evidence>
<dbReference type="Gene3D" id="2.60.120.260">
    <property type="entry name" value="Galactose-binding domain-like"/>
    <property type="match status" value="3"/>
</dbReference>
<comment type="caution">
    <text evidence="2">The sequence shown here is derived from an EMBL/GenBank/DDBJ whole genome shotgun (WGS) entry which is preliminary data.</text>
</comment>
<accession>A0A4Q2KH97</accession>
<dbReference type="Gene3D" id="1.50.10.10">
    <property type="match status" value="1"/>
</dbReference>
<name>A0A4Q2KH97_9FIRM</name>
<dbReference type="OrthoDB" id="9815108at2"/>
<evidence type="ECO:0000313" key="3">
    <source>
        <dbReference type="Proteomes" id="UP000291269"/>
    </source>
</evidence>
<keyword evidence="3" id="KW-1185">Reference proteome</keyword>
<dbReference type="SUPFAM" id="SSF48208">
    <property type="entry name" value="Six-hairpin glycosidases"/>
    <property type="match status" value="1"/>
</dbReference>
<reference evidence="2 3" key="1">
    <citation type="journal article" date="2019" name="Gut">
        <title>Antibiotics-induced monodominance of a novel gut bacterial order.</title>
        <authorList>
            <person name="Hildebrand F."/>
            <person name="Moitinho-Silva L."/>
            <person name="Blasche S."/>
            <person name="Jahn M.T."/>
            <person name="Gossmann T.I."/>
            <person name="Heuerta-Cepas J."/>
            <person name="Hercog R."/>
            <person name="Luetge M."/>
            <person name="Bahram M."/>
            <person name="Pryszlak A."/>
            <person name="Alves R.J."/>
            <person name="Waszak S.M."/>
            <person name="Zhu A."/>
            <person name="Ye L."/>
            <person name="Costea P.I."/>
            <person name="Aalvink S."/>
            <person name="Belzer C."/>
            <person name="Forslund S.K."/>
            <person name="Sunagawa S."/>
            <person name="Hentschel U."/>
            <person name="Merten C."/>
            <person name="Patil K.R."/>
            <person name="Benes V."/>
            <person name="Bork P."/>
        </authorList>
    </citation>
    <scope>NUCLEOTIDE SEQUENCE [LARGE SCALE GENOMIC DNA]</scope>
    <source>
        <strain evidence="2 3">HDS1380</strain>
    </source>
</reference>
<proteinExistence type="predicted"/>
<dbReference type="RefSeq" id="WP_129225978.1">
    <property type="nucleotide sequence ID" value="NZ_SDOZ01000002.1"/>
</dbReference>
<dbReference type="Pfam" id="PF17389">
    <property type="entry name" value="Bac_rhamnosid6H"/>
    <property type="match status" value="1"/>
</dbReference>
<feature type="domain" description="Alpha-L-rhamnosidase six-hairpin glycosidase" evidence="1">
    <location>
        <begin position="357"/>
        <end position="681"/>
    </location>
</feature>
<evidence type="ECO:0000259" key="1">
    <source>
        <dbReference type="Pfam" id="PF17389"/>
    </source>
</evidence>
<dbReference type="AlphaFoldDB" id="A0A4Q2KH97"/>
<dbReference type="InterPro" id="IPR008928">
    <property type="entry name" value="6-hairpin_glycosidase_sf"/>
</dbReference>
<dbReference type="InterPro" id="IPR035396">
    <property type="entry name" value="Bac_rhamnosid6H"/>
</dbReference>
<dbReference type="EMBL" id="SDOZ01000002">
    <property type="protein sequence ID" value="RXZ62351.1"/>
    <property type="molecule type" value="Genomic_DNA"/>
</dbReference>
<dbReference type="PANTHER" id="PTHR34987">
    <property type="entry name" value="C, PUTATIVE (AFU_ORTHOLOGUE AFUA_3G02880)-RELATED"/>
    <property type="match status" value="1"/>
</dbReference>